<protein>
    <recommendedName>
        <fullName evidence="8 9">3'-5' exonuclease DinG</fullName>
        <ecNumber evidence="8 9">3.1.-.-</ecNumber>
    </recommendedName>
</protein>
<dbReference type="EC" id="3.1.-.-" evidence="8 9"/>
<dbReference type="GO" id="GO:0003677">
    <property type="term" value="F:DNA binding"/>
    <property type="evidence" value="ECO:0007669"/>
    <property type="project" value="InterPro"/>
</dbReference>
<keyword evidence="5 8" id="KW-0269">Exonuclease</keyword>
<keyword evidence="13" id="KW-1185">Reference proteome</keyword>
<keyword evidence="3 8" id="KW-0547">Nucleotide-binding</keyword>
<dbReference type="InterPro" id="IPR006310">
    <property type="entry name" value="DinG"/>
</dbReference>
<dbReference type="InterPro" id="IPR012337">
    <property type="entry name" value="RNaseH-like_sf"/>
</dbReference>
<dbReference type="FunFam" id="3.30.420.10:FF:000045">
    <property type="entry name" value="3'-5' exonuclease DinG"/>
    <property type="match status" value="1"/>
</dbReference>
<dbReference type="NCBIfam" id="NF005981">
    <property type="entry name" value="PRK08074.1"/>
    <property type="match status" value="1"/>
</dbReference>
<evidence type="ECO:0000256" key="7">
    <source>
        <dbReference type="ARBA" id="ARBA00048954"/>
    </source>
</evidence>
<dbReference type="RefSeq" id="WP_184244023.1">
    <property type="nucleotide sequence ID" value="NZ_BAAACU010000022.1"/>
</dbReference>
<dbReference type="InterPro" id="IPR027417">
    <property type="entry name" value="P-loop_NTPase"/>
</dbReference>
<comment type="catalytic activity">
    <reaction evidence="7">
        <text>ATP + H2O = ADP + phosphate + H(+)</text>
        <dbReference type="Rhea" id="RHEA:13065"/>
        <dbReference type="ChEBI" id="CHEBI:15377"/>
        <dbReference type="ChEBI" id="CHEBI:15378"/>
        <dbReference type="ChEBI" id="CHEBI:30616"/>
        <dbReference type="ChEBI" id="CHEBI:43474"/>
        <dbReference type="ChEBI" id="CHEBI:456216"/>
        <dbReference type="EC" id="5.6.2.3"/>
    </reaction>
</comment>
<dbReference type="InterPro" id="IPR006555">
    <property type="entry name" value="ATP-dep_Helicase_C"/>
</dbReference>
<evidence type="ECO:0000256" key="5">
    <source>
        <dbReference type="ARBA" id="ARBA00022839"/>
    </source>
</evidence>
<evidence type="ECO:0000313" key="12">
    <source>
        <dbReference type="EMBL" id="MBB6511626.1"/>
    </source>
</evidence>
<dbReference type="EMBL" id="JACHON010000001">
    <property type="protein sequence ID" value="MBB6511626.1"/>
    <property type="molecule type" value="Genomic_DNA"/>
</dbReference>
<evidence type="ECO:0000256" key="3">
    <source>
        <dbReference type="ARBA" id="ARBA00022741"/>
    </source>
</evidence>
<keyword evidence="12" id="KW-0347">Helicase</keyword>
<dbReference type="SUPFAM" id="SSF53098">
    <property type="entry name" value="Ribonuclease H-like"/>
    <property type="match status" value="1"/>
</dbReference>
<comment type="caution">
    <text evidence="12">The sequence shown here is derived from an EMBL/GenBank/DDBJ whole genome shotgun (WGS) entry which is preliminary data.</text>
</comment>
<evidence type="ECO:0000256" key="4">
    <source>
        <dbReference type="ARBA" id="ARBA00022801"/>
    </source>
</evidence>
<evidence type="ECO:0000256" key="9">
    <source>
        <dbReference type="RuleBase" id="RU364106"/>
    </source>
</evidence>
<keyword evidence="4 8" id="KW-0378">Hydrolase</keyword>
<feature type="domain" description="Helicase C-terminal" evidence="11">
    <location>
        <begin position="706"/>
        <end position="886"/>
    </location>
</feature>
<dbReference type="InterPro" id="IPR001650">
    <property type="entry name" value="Helicase_C-like"/>
</dbReference>
<evidence type="ECO:0000259" key="10">
    <source>
        <dbReference type="PROSITE" id="PS51193"/>
    </source>
</evidence>
<dbReference type="InterPro" id="IPR014001">
    <property type="entry name" value="Helicase_ATP-bd"/>
</dbReference>
<dbReference type="Gene3D" id="3.30.420.10">
    <property type="entry name" value="Ribonuclease H-like superfamily/Ribonuclease H"/>
    <property type="match status" value="1"/>
</dbReference>
<dbReference type="InterPro" id="IPR014013">
    <property type="entry name" value="Helic_SF1/SF2_ATP-bd_DinG/Rad3"/>
</dbReference>
<dbReference type="PANTHER" id="PTHR11472">
    <property type="entry name" value="DNA REPAIR DEAD HELICASE RAD3/XP-D SUBFAMILY MEMBER"/>
    <property type="match status" value="1"/>
</dbReference>
<evidence type="ECO:0000256" key="1">
    <source>
        <dbReference type="ARBA" id="ARBA00001966"/>
    </source>
</evidence>
<dbReference type="NCBIfam" id="TIGR00573">
    <property type="entry name" value="dnaq"/>
    <property type="match status" value="1"/>
</dbReference>
<dbReference type="InterPro" id="IPR045028">
    <property type="entry name" value="DinG/Rad3-like"/>
</dbReference>
<reference evidence="12 13" key="1">
    <citation type="submission" date="2020-08" db="EMBL/GenBank/DDBJ databases">
        <title>Genomic Encyclopedia of Type Strains, Phase IV (KMG-IV): sequencing the most valuable type-strain genomes for metagenomic binning, comparative biology and taxonomic classification.</title>
        <authorList>
            <person name="Goeker M."/>
        </authorList>
    </citation>
    <scope>NUCLEOTIDE SEQUENCE [LARGE SCALE GENOMIC DNA]</scope>
    <source>
        <strain evidence="12 13">DSM 11805</strain>
    </source>
</reference>
<dbReference type="HAMAP" id="MF_02206">
    <property type="entry name" value="DinG_exonucl"/>
    <property type="match status" value="1"/>
</dbReference>
<dbReference type="GO" id="GO:0043139">
    <property type="term" value="F:5'-3' DNA helicase activity"/>
    <property type="evidence" value="ECO:0007669"/>
    <property type="project" value="UniProtKB-EC"/>
</dbReference>
<keyword evidence="2 8" id="KW-0540">Nuclease</keyword>
<dbReference type="GO" id="GO:0003887">
    <property type="term" value="F:DNA-directed DNA polymerase activity"/>
    <property type="evidence" value="ECO:0007669"/>
    <property type="project" value="InterPro"/>
</dbReference>
<comment type="cofactor">
    <cofactor evidence="1">
        <name>[4Fe-4S] cluster</name>
        <dbReference type="ChEBI" id="CHEBI:49883"/>
    </cofactor>
</comment>
<dbReference type="CDD" id="cd06127">
    <property type="entry name" value="DEDDh"/>
    <property type="match status" value="1"/>
</dbReference>
<evidence type="ECO:0000256" key="8">
    <source>
        <dbReference type="HAMAP-Rule" id="MF_02206"/>
    </source>
</evidence>
<dbReference type="GO" id="GO:0006260">
    <property type="term" value="P:DNA replication"/>
    <property type="evidence" value="ECO:0007669"/>
    <property type="project" value="InterPro"/>
</dbReference>
<dbReference type="GO" id="GO:0016818">
    <property type="term" value="F:hydrolase activity, acting on acid anhydrides, in phosphorus-containing anhydrides"/>
    <property type="evidence" value="ECO:0007669"/>
    <property type="project" value="InterPro"/>
</dbReference>
<dbReference type="Pfam" id="PF13307">
    <property type="entry name" value="Helicase_C_2"/>
    <property type="match status" value="1"/>
</dbReference>
<evidence type="ECO:0000259" key="11">
    <source>
        <dbReference type="PROSITE" id="PS51194"/>
    </source>
</evidence>
<dbReference type="SUPFAM" id="SSF52540">
    <property type="entry name" value="P-loop containing nucleoside triphosphate hydrolases"/>
    <property type="match status" value="1"/>
</dbReference>
<name>A0A841RJF9_9BACI</name>
<dbReference type="Pfam" id="PF00929">
    <property type="entry name" value="RNase_T"/>
    <property type="match status" value="1"/>
</dbReference>
<dbReference type="SMART" id="SM00479">
    <property type="entry name" value="EXOIII"/>
    <property type="match status" value="1"/>
</dbReference>
<evidence type="ECO:0000256" key="2">
    <source>
        <dbReference type="ARBA" id="ARBA00022722"/>
    </source>
</evidence>
<organism evidence="12 13">
    <name type="scientific">Gracilibacillus halotolerans</name>
    <dbReference type="NCBI Taxonomy" id="74386"/>
    <lineage>
        <taxon>Bacteria</taxon>
        <taxon>Bacillati</taxon>
        <taxon>Bacillota</taxon>
        <taxon>Bacilli</taxon>
        <taxon>Bacillales</taxon>
        <taxon>Bacillaceae</taxon>
        <taxon>Gracilibacillus</taxon>
    </lineage>
</organism>
<dbReference type="GO" id="GO:0005524">
    <property type="term" value="F:ATP binding"/>
    <property type="evidence" value="ECO:0007669"/>
    <property type="project" value="UniProtKB-UniRule"/>
</dbReference>
<sequence length="896" mass="103967">MTRIAVIDIETTGQSATRGDKIIEIGIVLIENNKIIGTYSQYVNPGKLIPPFITQLTSITNEDVLDQPTFKEVAPKVMEIIEGTVLVAHNVLFDIPFLRTELDYAGYSLGRKPMIDTVELSRILLPQAPGYKLTELSQYLHLEHSQPHRAISDAIVTAHLFLHLKDKLNRLPNQTIQQLEELFGGLKTDFATLRRMLQPKQKRQDLFYYNGFYLKRESDKTNTFHSINMGSYQEFIDAFYGHGKILSTIYNDYEERESQQKISETIFNQFRSKRHAMIEADTGSGKTMAYLIPVMYESIKYGDRVVISTSTTNLQTQLLHDEIRKLQPFLPKPIRVTIVKGKNHFLSLAKFYSYFNDKDANNEYDCILKGKILVWLTETKTGDIDDIALHRQDNPVFQNLLVGSELRENRSFKSICFYERMKQRAAESQLIITNHAVVALDLLKKEQMLPPYKKIIMDEAHHIETAVTKHMGETISYVQFAILYNQIEKQILSQSDLKLQHHLEELKYETDRLFRFLFTFVKENNRLKQQTNDVGRLQFMLEDYSMSLRDDLREIIDRLKAMCKVFHYELKDPTETFLSSELLQLEAYIQELREILLDPKDEDVSWIEIDKNGAENAVYLYREPINAGKTYVRALLEEKNTVVLISAAFTINHDFDYMRKKLELSDDTIDFYQFPYNYPYGENIQLMIPNDLPAIQYPSNDEFTYAITEALLSLATAKVHKKILVLFTSYDMLKKCYYLLKETELGSDYVMIGQGITSGSRNRLIKQFQSFERAILFGTNAFWEGIDLPGEDLTCLVIVKLPFQSPSQPLFKKKSVQAKLEGKSPFMEFSLPEAVLQFRQGFGRLIRKKTDHGIIFVMDDRLMTKSYGKYFLNSIPKVNIQYDSLNQLIDKANNWL</sequence>
<dbReference type="InterPro" id="IPR006054">
    <property type="entry name" value="DnaQ"/>
</dbReference>
<gene>
    <name evidence="8 9" type="primary">dinG</name>
    <name evidence="12" type="ORF">GGQ92_000393</name>
</gene>
<comment type="similarity">
    <text evidence="8 9">Belongs to the helicase family. DinG subfamily. Type 2 sub-subfamily.</text>
</comment>
<feature type="short sequence motif" description="DEAH box" evidence="8">
    <location>
        <begin position="458"/>
        <end position="461"/>
    </location>
</feature>
<dbReference type="NCBIfam" id="TIGR01407">
    <property type="entry name" value="dinG_rel"/>
    <property type="match status" value="1"/>
</dbReference>
<dbReference type="GO" id="GO:0008408">
    <property type="term" value="F:3'-5' exonuclease activity"/>
    <property type="evidence" value="ECO:0007669"/>
    <property type="project" value="UniProtKB-UniRule"/>
</dbReference>
<dbReference type="Pfam" id="PF00270">
    <property type="entry name" value="DEAD"/>
    <property type="match status" value="1"/>
</dbReference>
<accession>A0A841RJF9</accession>
<dbReference type="Proteomes" id="UP000572212">
    <property type="component" value="Unassembled WGS sequence"/>
</dbReference>
<dbReference type="InterPro" id="IPR011545">
    <property type="entry name" value="DEAD/DEAH_box_helicase_dom"/>
</dbReference>
<evidence type="ECO:0000313" key="13">
    <source>
        <dbReference type="Proteomes" id="UP000572212"/>
    </source>
</evidence>
<dbReference type="SMART" id="SM00487">
    <property type="entry name" value="DEXDc"/>
    <property type="match status" value="1"/>
</dbReference>
<dbReference type="InterPro" id="IPR013520">
    <property type="entry name" value="Ribonucl_H"/>
</dbReference>
<comment type="function">
    <text evidence="8 9">3'-5' exonuclease.</text>
</comment>
<evidence type="ECO:0000256" key="6">
    <source>
        <dbReference type="ARBA" id="ARBA00022840"/>
    </source>
</evidence>
<keyword evidence="6 8" id="KW-0067">ATP-binding</keyword>
<dbReference type="PANTHER" id="PTHR11472:SF34">
    <property type="entry name" value="REGULATOR OF TELOMERE ELONGATION HELICASE 1"/>
    <property type="match status" value="1"/>
</dbReference>
<dbReference type="InterPro" id="IPR036397">
    <property type="entry name" value="RNaseH_sf"/>
</dbReference>
<feature type="domain" description="Helicase ATP-binding" evidence="10">
    <location>
        <begin position="245"/>
        <end position="513"/>
    </location>
</feature>
<dbReference type="PROSITE" id="PS51193">
    <property type="entry name" value="HELICASE_ATP_BIND_2"/>
    <property type="match status" value="1"/>
</dbReference>
<dbReference type="SMART" id="SM00491">
    <property type="entry name" value="HELICc2"/>
    <property type="match status" value="1"/>
</dbReference>
<proteinExistence type="inferred from homology"/>
<dbReference type="PROSITE" id="PS51194">
    <property type="entry name" value="HELICASE_CTER"/>
    <property type="match status" value="1"/>
</dbReference>
<dbReference type="Gene3D" id="3.40.50.300">
    <property type="entry name" value="P-loop containing nucleotide triphosphate hydrolases"/>
    <property type="match status" value="2"/>
</dbReference>
<feature type="binding site" evidence="8">
    <location>
        <begin position="280"/>
        <end position="287"/>
    </location>
    <ligand>
        <name>ATP</name>
        <dbReference type="ChEBI" id="CHEBI:30616"/>
    </ligand>
</feature>
<dbReference type="AlphaFoldDB" id="A0A841RJF9"/>